<dbReference type="AlphaFoldDB" id="A0ABD0JXE6"/>
<protein>
    <submittedName>
        <fullName evidence="2">Uncharacterized protein</fullName>
    </submittedName>
</protein>
<evidence type="ECO:0000313" key="2">
    <source>
        <dbReference type="EMBL" id="KAK7479810.1"/>
    </source>
</evidence>
<sequence length="81" mass="8787">MSSAERVRRSHGGRNASKRGPAVIVRTISLFPTEDGRQGRRLRWQTTAAVAVLDAVSFTQRFTGTGRLDAPTPIMSTSVTS</sequence>
<organism evidence="2 3">
    <name type="scientific">Batillaria attramentaria</name>
    <dbReference type="NCBI Taxonomy" id="370345"/>
    <lineage>
        <taxon>Eukaryota</taxon>
        <taxon>Metazoa</taxon>
        <taxon>Spiralia</taxon>
        <taxon>Lophotrochozoa</taxon>
        <taxon>Mollusca</taxon>
        <taxon>Gastropoda</taxon>
        <taxon>Caenogastropoda</taxon>
        <taxon>Sorbeoconcha</taxon>
        <taxon>Cerithioidea</taxon>
        <taxon>Batillariidae</taxon>
        <taxon>Batillaria</taxon>
    </lineage>
</organism>
<dbReference type="Proteomes" id="UP001519460">
    <property type="component" value="Unassembled WGS sequence"/>
</dbReference>
<evidence type="ECO:0000256" key="1">
    <source>
        <dbReference type="SAM" id="MobiDB-lite"/>
    </source>
</evidence>
<dbReference type="EMBL" id="JACVVK020000295">
    <property type="protein sequence ID" value="KAK7479810.1"/>
    <property type="molecule type" value="Genomic_DNA"/>
</dbReference>
<gene>
    <name evidence="2" type="ORF">BaRGS_00028990</name>
</gene>
<reference evidence="2 3" key="1">
    <citation type="journal article" date="2023" name="Sci. Data">
        <title>Genome assembly of the Korean intertidal mud-creeper Batillaria attramentaria.</title>
        <authorList>
            <person name="Patra A.K."/>
            <person name="Ho P.T."/>
            <person name="Jun S."/>
            <person name="Lee S.J."/>
            <person name="Kim Y."/>
            <person name="Won Y.J."/>
        </authorList>
    </citation>
    <scope>NUCLEOTIDE SEQUENCE [LARGE SCALE GENOMIC DNA]</scope>
    <source>
        <strain evidence="2">Wonlab-2016</strain>
    </source>
</reference>
<accession>A0ABD0JXE6</accession>
<feature type="region of interest" description="Disordered" evidence="1">
    <location>
        <begin position="1"/>
        <end position="21"/>
    </location>
</feature>
<comment type="caution">
    <text evidence="2">The sequence shown here is derived from an EMBL/GenBank/DDBJ whole genome shotgun (WGS) entry which is preliminary data.</text>
</comment>
<proteinExistence type="predicted"/>
<evidence type="ECO:0000313" key="3">
    <source>
        <dbReference type="Proteomes" id="UP001519460"/>
    </source>
</evidence>
<feature type="non-terminal residue" evidence="2">
    <location>
        <position position="81"/>
    </location>
</feature>
<name>A0ABD0JXE6_9CAEN</name>
<keyword evidence="3" id="KW-1185">Reference proteome</keyword>